<accession>A0A8T9Q3J6</accession>
<name>A0A8T9Q3J6_9BACT</name>
<feature type="domain" description="Secretion system C-terminal sorting" evidence="1">
    <location>
        <begin position="285"/>
        <end position="358"/>
    </location>
</feature>
<dbReference type="SUPFAM" id="SSF82171">
    <property type="entry name" value="DPP6 N-terminal domain-like"/>
    <property type="match status" value="1"/>
</dbReference>
<dbReference type="EMBL" id="CP095046">
    <property type="protein sequence ID" value="UOQ70370.1"/>
    <property type="molecule type" value="Genomic_DNA"/>
</dbReference>
<dbReference type="KEGG" id="hcu:MUN79_16670"/>
<evidence type="ECO:0000313" key="2">
    <source>
        <dbReference type="EMBL" id="UOQ70370.1"/>
    </source>
</evidence>
<evidence type="ECO:0000313" key="3">
    <source>
        <dbReference type="Proteomes" id="UP000831796"/>
    </source>
</evidence>
<protein>
    <submittedName>
        <fullName evidence="2">T9SS type A sorting domain-containing protein</fullName>
    </submittedName>
</protein>
<dbReference type="NCBIfam" id="TIGR04183">
    <property type="entry name" value="Por_Secre_tail"/>
    <property type="match status" value="1"/>
</dbReference>
<keyword evidence="3" id="KW-1185">Reference proteome</keyword>
<dbReference type="InterPro" id="IPR015943">
    <property type="entry name" value="WD40/YVTN_repeat-like_dom_sf"/>
</dbReference>
<dbReference type="AlphaFoldDB" id="A0A8T9Q3J6"/>
<organism evidence="2 3">
    <name type="scientific">Hymenobacter cellulosilyticus</name>
    <dbReference type="NCBI Taxonomy" id="2932248"/>
    <lineage>
        <taxon>Bacteria</taxon>
        <taxon>Pseudomonadati</taxon>
        <taxon>Bacteroidota</taxon>
        <taxon>Cytophagia</taxon>
        <taxon>Cytophagales</taxon>
        <taxon>Hymenobacteraceae</taxon>
        <taxon>Hymenobacter</taxon>
    </lineage>
</organism>
<proteinExistence type="predicted"/>
<dbReference type="Pfam" id="PF18962">
    <property type="entry name" value="Por_Secre_tail"/>
    <property type="match status" value="1"/>
</dbReference>
<dbReference type="Gene3D" id="2.130.10.10">
    <property type="entry name" value="YVTN repeat-like/Quinoprotein amine dehydrogenase"/>
    <property type="match status" value="1"/>
</dbReference>
<dbReference type="InterPro" id="IPR026444">
    <property type="entry name" value="Secre_tail"/>
</dbReference>
<sequence length="359" mass="37665">MDAIDNNMVGGLRYSIIDMSLRGGLGDVTATKSVRLPTPTLTGKVTEKLTAALHSNGRDYWVVVHGWQSNVFYSFLLSPTGISTTPVASIAGPVHQGGGSFFGAANAVGYMRISPNGAKLALAQRDSQFELYDFSNSTGSVSNYMSLQGSNYLRYGIEFSPDNSRLYTTSYSDGGYDTSVDQFNLVAVGASAIQNSRQTIASISGLCVAIQAAPNGKLYLSALNKNYLSSIEQPNLLGNSAGFRTNSVSLGQRVGQNGLPNFPNAVSSVVASTTAQLSAATSLTPNPARAQVTLTLPATMAKQSVEVDFINVLGQIVAHEARPSAASPLTFSLAQLAQGVYTVRISSAAGIASKKLVVE</sequence>
<gene>
    <name evidence="2" type="ORF">MUN79_16670</name>
</gene>
<dbReference type="RefSeq" id="WP_244673792.1">
    <property type="nucleotide sequence ID" value="NZ_CP095046.1"/>
</dbReference>
<evidence type="ECO:0000259" key="1">
    <source>
        <dbReference type="Pfam" id="PF18962"/>
    </source>
</evidence>
<dbReference type="Proteomes" id="UP000831796">
    <property type="component" value="Chromosome"/>
</dbReference>
<reference evidence="2" key="1">
    <citation type="submission" date="2022-04" db="EMBL/GenBank/DDBJ databases">
        <title>Hymenobacter sp. isolated from the air.</title>
        <authorList>
            <person name="Won M."/>
            <person name="Lee C.-M."/>
            <person name="Woen H.-Y."/>
            <person name="Kwon S.-W."/>
        </authorList>
    </citation>
    <scope>NUCLEOTIDE SEQUENCE</scope>
    <source>
        <strain evidence="2">5116S-3</strain>
    </source>
</reference>